<evidence type="ECO:0000313" key="1">
    <source>
        <dbReference type="EnsemblPlants" id="TuG1812G0300005295.01.T01.cds286546"/>
    </source>
</evidence>
<reference evidence="2" key="1">
    <citation type="journal article" date="2013" name="Nature">
        <title>Draft genome of the wheat A-genome progenitor Triticum urartu.</title>
        <authorList>
            <person name="Ling H.Q."/>
            <person name="Zhao S."/>
            <person name="Liu D."/>
            <person name="Wang J."/>
            <person name="Sun H."/>
            <person name="Zhang C."/>
            <person name="Fan H."/>
            <person name="Li D."/>
            <person name="Dong L."/>
            <person name="Tao Y."/>
            <person name="Gao C."/>
            <person name="Wu H."/>
            <person name="Li Y."/>
            <person name="Cui Y."/>
            <person name="Guo X."/>
            <person name="Zheng S."/>
            <person name="Wang B."/>
            <person name="Yu K."/>
            <person name="Liang Q."/>
            <person name="Yang W."/>
            <person name="Lou X."/>
            <person name="Chen J."/>
            <person name="Feng M."/>
            <person name="Jian J."/>
            <person name="Zhang X."/>
            <person name="Luo G."/>
            <person name="Jiang Y."/>
            <person name="Liu J."/>
            <person name="Wang Z."/>
            <person name="Sha Y."/>
            <person name="Zhang B."/>
            <person name="Wu H."/>
            <person name="Tang D."/>
            <person name="Shen Q."/>
            <person name="Xue P."/>
            <person name="Zou S."/>
            <person name="Wang X."/>
            <person name="Liu X."/>
            <person name="Wang F."/>
            <person name="Yang Y."/>
            <person name="An X."/>
            <person name="Dong Z."/>
            <person name="Zhang K."/>
            <person name="Zhang X."/>
            <person name="Luo M.C."/>
            <person name="Dvorak J."/>
            <person name="Tong Y."/>
            <person name="Wang J."/>
            <person name="Yang H."/>
            <person name="Li Z."/>
            <person name="Wang D."/>
            <person name="Zhang A."/>
            <person name="Wang J."/>
        </authorList>
    </citation>
    <scope>NUCLEOTIDE SEQUENCE</scope>
    <source>
        <strain evidence="2">cv. G1812</strain>
    </source>
</reference>
<organism evidence="1 2">
    <name type="scientific">Triticum urartu</name>
    <name type="common">Red wild einkorn</name>
    <name type="synonym">Crithodium urartu</name>
    <dbReference type="NCBI Taxonomy" id="4572"/>
    <lineage>
        <taxon>Eukaryota</taxon>
        <taxon>Viridiplantae</taxon>
        <taxon>Streptophyta</taxon>
        <taxon>Embryophyta</taxon>
        <taxon>Tracheophyta</taxon>
        <taxon>Spermatophyta</taxon>
        <taxon>Magnoliopsida</taxon>
        <taxon>Liliopsida</taxon>
        <taxon>Poales</taxon>
        <taxon>Poaceae</taxon>
        <taxon>BOP clade</taxon>
        <taxon>Pooideae</taxon>
        <taxon>Triticodae</taxon>
        <taxon>Triticeae</taxon>
        <taxon>Triticinae</taxon>
        <taxon>Triticum</taxon>
    </lineage>
</organism>
<name>A0A8R7PYX6_TRIUA</name>
<reference evidence="1" key="3">
    <citation type="submission" date="2022-06" db="UniProtKB">
        <authorList>
            <consortium name="EnsemblPlants"/>
        </authorList>
    </citation>
    <scope>IDENTIFICATION</scope>
</reference>
<protein>
    <submittedName>
        <fullName evidence="1">Uncharacterized protein</fullName>
    </submittedName>
</protein>
<dbReference type="Proteomes" id="UP000015106">
    <property type="component" value="Chromosome 3"/>
</dbReference>
<dbReference type="Gramene" id="TuG1812G0300005295.01.T01">
    <property type="protein sequence ID" value="TuG1812G0300005295.01.T01.cds286546"/>
    <property type="gene ID" value="TuG1812G0300005295.01"/>
</dbReference>
<sequence length="181" mass="19447">KFDRGRRLVPDEYVVLDGGVAGLEVQGVRPGLRVPAGPPENACTTDDSDLTDLVEHSVATHNDDAAAVVLSGREDEVHVHEQRDLVLAGGDVGALGAAHEPGRVEAGALGERVVDDTHEAEGCLGGVSRGRARYPHRRRVRSAQHVMPIHLEVRLLLRRRGLRLHGGQGEEDEEGRGRGHG</sequence>
<dbReference type="AlphaFoldDB" id="A0A8R7PYX6"/>
<reference evidence="1" key="2">
    <citation type="submission" date="2018-03" db="EMBL/GenBank/DDBJ databases">
        <title>The Triticum urartu genome reveals the dynamic nature of wheat genome evolution.</title>
        <authorList>
            <person name="Ling H."/>
            <person name="Ma B."/>
            <person name="Shi X."/>
            <person name="Liu H."/>
            <person name="Dong L."/>
            <person name="Sun H."/>
            <person name="Cao Y."/>
            <person name="Gao Q."/>
            <person name="Zheng S."/>
            <person name="Li Y."/>
            <person name="Yu Y."/>
            <person name="Du H."/>
            <person name="Qi M."/>
            <person name="Li Y."/>
            <person name="Yu H."/>
            <person name="Cui Y."/>
            <person name="Wang N."/>
            <person name="Chen C."/>
            <person name="Wu H."/>
            <person name="Zhao Y."/>
            <person name="Zhang J."/>
            <person name="Li Y."/>
            <person name="Zhou W."/>
            <person name="Zhang B."/>
            <person name="Hu W."/>
            <person name="Eijk M."/>
            <person name="Tang J."/>
            <person name="Witsenboer H."/>
            <person name="Zhao S."/>
            <person name="Li Z."/>
            <person name="Zhang A."/>
            <person name="Wang D."/>
            <person name="Liang C."/>
        </authorList>
    </citation>
    <scope>NUCLEOTIDE SEQUENCE [LARGE SCALE GENOMIC DNA]</scope>
    <source>
        <strain evidence="1">cv. G1812</strain>
    </source>
</reference>
<proteinExistence type="predicted"/>
<keyword evidence="2" id="KW-1185">Reference proteome</keyword>
<accession>A0A8R7PYX6</accession>
<dbReference type="EnsemblPlants" id="TuG1812G0300005295.01.T01">
    <property type="protein sequence ID" value="TuG1812G0300005295.01.T01.cds286546"/>
    <property type="gene ID" value="TuG1812G0300005295.01"/>
</dbReference>
<evidence type="ECO:0000313" key="2">
    <source>
        <dbReference type="Proteomes" id="UP000015106"/>
    </source>
</evidence>